<dbReference type="RefSeq" id="WP_194105289.1">
    <property type="nucleotide sequence ID" value="NZ_JADFFM010000001.1"/>
</dbReference>
<evidence type="ECO:0000313" key="2">
    <source>
        <dbReference type="Proteomes" id="UP000632774"/>
    </source>
</evidence>
<accession>A0ABR9XFV3</accession>
<sequence>MIKKTLLLFIIPLFLITACKHSIKENLLYGDWKYIKIDHPKGDDMTDTIPGDTLKAAAPYIRFTNKNQLYINWGGKILSHGTYTTNGDNINYTEQMPDGKTRTFPFWVSHLDTKTIIFETLDNNGARVTAIKNN</sequence>
<dbReference type="Proteomes" id="UP000632774">
    <property type="component" value="Unassembled WGS sequence"/>
</dbReference>
<proteinExistence type="predicted"/>
<dbReference type="EMBL" id="JADFFM010000001">
    <property type="protein sequence ID" value="MBE9665908.1"/>
    <property type="molecule type" value="Genomic_DNA"/>
</dbReference>
<evidence type="ECO:0008006" key="3">
    <source>
        <dbReference type="Google" id="ProtNLM"/>
    </source>
</evidence>
<comment type="caution">
    <text evidence="1">The sequence shown here is derived from an EMBL/GenBank/DDBJ whole genome shotgun (WGS) entry which is preliminary data.</text>
</comment>
<reference evidence="1 2" key="1">
    <citation type="submission" date="2020-10" db="EMBL/GenBank/DDBJ databases">
        <title>Mucilaginibacter mali sp. nov., isolated from rhizosphere soil of apple orchard.</title>
        <authorList>
            <person name="Lee J.-S."/>
            <person name="Kim H.S."/>
            <person name="Kim J.-S."/>
        </authorList>
    </citation>
    <scope>NUCLEOTIDE SEQUENCE [LARGE SCALE GENOMIC DNA]</scope>
    <source>
        <strain evidence="1 2">KCTC 23157</strain>
    </source>
</reference>
<dbReference type="PROSITE" id="PS51257">
    <property type="entry name" value="PROKAR_LIPOPROTEIN"/>
    <property type="match status" value="1"/>
</dbReference>
<organism evidence="1 2">
    <name type="scientific">Mucilaginibacter boryungensis</name>
    <dbReference type="NCBI Taxonomy" id="768480"/>
    <lineage>
        <taxon>Bacteria</taxon>
        <taxon>Pseudomonadati</taxon>
        <taxon>Bacteroidota</taxon>
        <taxon>Sphingobacteriia</taxon>
        <taxon>Sphingobacteriales</taxon>
        <taxon>Sphingobacteriaceae</taxon>
        <taxon>Mucilaginibacter</taxon>
    </lineage>
</organism>
<evidence type="ECO:0000313" key="1">
    <source>
        <dbReference type="EMBL" id="MBE9665908.1"/>
    </source>
</evidence>
<protein>
    <recommendedName>
        <fullName evidence="3">Lipocalin-like domain-containing protein</fullName>
    </recommendedName>
</protein>
<name>A0ABR9XFV3_9SPHI</name>
<gene>
    <name evidence="1" type="ORF">IRJ18_06010</name>
</gene>
<keyword evidence="2" id="KW-1185">Reference proteome</keyword>